<dbReference type="Proteomes" id="UP000243063">
    <property type="component" value="Chromosome I"/>
</dbReference>
<keyword evidence="7 10" id="KW-1133">Transmembrane helix</keyword>
<comment type="function">
    <text evidence="1">Involved in a late step of protoheme IX synthesis.</text>
</comment>
<feature type="domain" description="HemY N-terminal" evidence="11">
    <location>
        <begin position="28"/>
        <end position="134"/>
    </location>
</feature>
<evidence type="ECO:0000313" key="12">
    <source>
        <dbReference type="EMBL" id="SDU06479.1"/>
    </source>
</evidence>
<dbReference type="GO" id="GO:0006779">
    <property type="term" value="P:porphyrin-containing compound biosynthetic process"/>
    <property type="evidence" value="ECO:0007669"/>
    <property type="project" value="UniProtKB-KW"/>
</dbReference>
<protein>
    <submittedName>
        <fullName evidence="12">HemY protein</fullName>
    </submittedName>
</protein>
<comment type="pathway">
    <text evidence="3">Porphyrin-containing compound metabolism; protoheme biosynthesis.</text>
</comment>
<dbReference type="InterPro" id="IPR019734">
    <property type="entry name" value="TPR_rpt"/>
</dbReference>
<dbReference type="GO" id="GO:0005886">
    <property type="term" value="C:plasma membrane"/>
    <property type="evidence" value="ECO:0007669"/>
    <property type="project" value="UniProtKB-SubCell"/>
</dbReference>
<evidence type="ECO:0000259" key="11">
    <source>
        <dbReference type="Pfam" id="PF07219"/>
    </source>
</evidence>
<keyword evidence="9" id="KW-0627">Porphyrin biosynthesis</keyword>
<dbReference type="SMART" id="SM00028">
    <property type="entry name" value="TPR"/>
    <property type="match status" value="3"/>
</dbReference>
<evidence type="ECO:0000256" key="1">
    <source>
        <dbReference type="ARBA" id="ARBA00002962"/>
    </source>
</evidence>
<proteinExistence type="predicted"/>
<dbReference type="InterPro" id="IPR011990">
    <property type="entry name" value="TPR-like_helical_dom_sf"/>
</dbReference>
<dbReference type="InterPro" id="IPR005254">
    <property type="entry name" value="Heme_biosyn_assoc_TPR_pro"/>
</dbReference>
<evidence type="ECO:0000256" key="7">
    <source>
        <dbReference type="ARBA" id="ARBA00022989"/>
    </source>
</evidence>
<accession>A0A1H2FGS6</accession>
<reference evidence="13" key="1">
    <citation type="submission" date="2016-10" db="EMBL/GenBank/DDBJ databases">
        <authorList>
            <person name="Varghese N."/>
            <person name="Submissions S."/>
        </authorList>
    </citation>
    <scope>NUCLEOTIDE SEQUENCE [LARGE SCALE GENOMIC DNA]</scope>
    <source>
        <strain evidence="13">CCTCC 2012022</strain>
    </source>
</reference>
<dbReference type="Pfam" id="PF07219">
    <property type="entry name" value="HemY_N"/>
    <property type="match status" value="1"/>
</dbReference>
<dbReference type="OrthoDB" id="7053339at2"/>
<evidence type="ECO:0000256" key="6">
    <source>
        <dbReference type="ARBA" id="ARBA00022692"/>
    </source>
</evidence>
<dbReference type="Gene3D" id="1.25.40.10">
    <property type="entry name" value="Tetratricopeptide repeat domain"/>
    <property type="match status" value="2"/>
</dbReference>
<keyword evidence="8 10" id="KW-0472">Membrane</keyword>
<dbReference type="STRING" id="1245526.SAMN05216580_1202"/>
<gene>
    <name evidence="12" type="ORF">SAMN05216580_1202</name>
</gene>
<evidence type="ECO:0000256" key="4">
    <source>
        <dbReference type="ARBA" id="ARBA00022475"/>
    </source>
</evidence>
<name>A0A1H2FGS6_9GAMM</name>
<dbReference type="InterPro" id="IPR010817">
    <property type="entry name" value="HemY_N"/>
</dbReference>
<dbReference type="GO" id="GO:0042168">
    <property type="term" value="P:heme metabolic process"/>
    <property type="evidence" value="ECO:0007669"/>
    <property type="project" value="InterPro"/>
</dbReference>
<evidence type="ECO:0000256" key="10">
    <source>
        <dbReference type="SAM" id="Phobius"/>
    </source>
</evidence>
<evidence type="ECO:0000256" key="5">
    <source>
        <dbReference type="ARBA" id="ARBA00022519"/>
    </source>
</evidence>
<feature type="transmembrane region" description="Helical" evidence="10">
    <location>
        <begin position="43"/>
        <end position="60"/>
    </location>
</feature>
<dbReference type="NCBIfam" id="TIGR00540">
    <property type="entry name" value="TPR_hemY_coli"/>
    <property type="match status" value="1"/>
</dbReference>
<keyword evidence="13" id="KW-1185">Reference proteome</keyword>
<dbReference type="SUPFAM" id="SSF48452">
    <property type="entry name" value="TPR-like"/>
    <property type="match status" value="2"/>
</dbReference>
<evidence type="ECO:0000313" key="13">
    <source>
        <dbReference type="Proteomes" id="UP000243063"/>
    </source>
</evidence>
<evidence type="ECO:0000256" key="3">
    <source>
        <dbReference type="ARBA" id="ARBA00004744"/>
    </source>
</evidence>
<keyword evidence="4" id="KW-1003">Cell membrane</keyword>
<comment type="subcellular location">
    <subcellularLocation>
        <location evidence="2">Cell inner membrane</location>
        <topology evidence="2">Multi-pass membrane protein</topology>
    </subcellularLocation>
</comment>
<dbReference type="AlphaFoldDB" id="A0A1H2FGS6"/>
<keyword evidence="6 10" id="KW-0812">Transmembrane</keyword>
<evidence type="ECO:0000256" key="8">
    <source>
        <dbReference type="ARBA" id="ARBA00023136"/>
    </source>
</evidence>
<evidence type="ECO:0000256" key="9">
    <source>
        <dbReference type="ARBA" id="ARBA00023244"/>
    </source>
</evidence>
<organism evidence="12 13">
    <name type="scientific">Geopseudomonas guangdongensis</name>
    <dbReference type="NCBI Taxonomy" id="1245526"/>
    <lineage>
        <taxon>Bacteria</taxon>
        <taxon>Pseudomonadati</taxon>
        <taxon>Pseudomonadota</taxon>
        <taxon>Gammaproteobacteria</taxon>
        <taxon>Pseudomonadales</taxon>
        <taxon>Pseudomonadaceae</taxon>
        <taxon>Geopseudomonas</taxon>
    </lineage>
</organism>
<dbReference type="EMBL" id="LT629780">
    <property type="protein sequence ID" value="SDU06479.1"/>
    <property type="molecule type" value="Genomic_DNA"/>
</dbReference>
<sequence length="412" mass="45476">MRKRTFLLLLLAILVAALLGLAIADHAGYVLIAYKGFRYESTFWVFLALGGGLLALAYALRRLLGLLGASGRLVNPWSGRNRQRRAQQAAQRGFLELAAGRWSHALRLLRRAAEQGQQPLVAYLAAARAAHELGEHERADALLREALEREPKAGVAVGLVQAGLQIERGQDEQALAALLRIREQHPRHPRVLRLLPQVYERLQDWQGLCQLLPDLQRQQTFKVAELEALERRACHALLEQAAQRCSAGDAAPLRQAWQQLAPAARQQAALLAAYVEQLRHFGAAAEGEAEELLRAALERQFDVTLVRLYGLLQGRDLARQLGAAEGWLKAQPGNAALLLALGRLSLRNRLWGKARDYFERSLAVERSAEACIELARLLGQLGEGARSQQVLQQGLGLLGRDLPALPLPVPAR</sequence>
<evidence type="ECO:0000256" key="2">
    <source>
        <dbReference type="ARBA" id="ARBA00004429"/>
    </source>
</evidence>
<keyword evidence="5" id="KW-0997">Cell inner membrane</keyword>
<dbReference type="RefSeq" id="WP_090212881.1">
    <property type="nucleotide sequence ID" value="NZ_LT629780.1"/>
</dbReference>
<dbReference type="UniPathway" id="UPA00252"/>